<proteinExistence type="predicted"/>
<sequence>MRDFSQDHSALALNTATLGHNLDGYGAGWSPERVIDACAARGYGGIVFWRREIGTRAFEIGERVRAAGMQVAGLCRTPYLTGREAGNDEEIQASIEMASALGASVLTIVTGGTETGTLGLKESRKRLTDRVARHAEYARQSNVKLALEPLNPMFGGNRTCLFTVRDALEICTDIDAPNVGIAVDVYHVWWDRTLPETLQDAQGRVFGYHLCDWLEDTSHMLLDRGMMGDGVADLKAIRRGVEDAGYDGLCEVEIFSAATWWKRPPEEVLDVAVERFRTVC</sequence>
<keyword evidence="2" id="KW-0413">Isomerase</keyword>
<dbReference type="InterPro" id="IPR050312">
    <property type="entry name" value="IolE/XylAMocC-like"/>
</dbReference>
<gene>
    <name evidence="2" type="ORF">G0P99_06245</name>
</gene>
<comment type="caution">
    <text evidence="2">The sequence shown here is derived from an EMBL/GenBank/DDBJ whole genome shotgun (WGS) entry which is preliminary data.</text>
</comment>
<reference evidence="2" key="1">
    <citation type="submission" date="2020-02" db="EMBL/GenBank/DDBJ databases">
        <title>Delineation of the pyrene-degrading pathway in Roseobacter clade bacteria by genomic analysis.</title>
        <authorList>
            <person name="Zhou H."/>
            <person name="Wang H."/>
        </authorList>
    </citation>
    <scope>NUCLEOTIDE SEQUENCE</scope>
    <source>
        <strain evidence="2">PrR005</strain>
    </source>
</reference>
<evidence type="ECO:0000259" key="1">
    <source>
        <dbReference type="Pfam" id="PF01261"/>
    </source>
</evidence>
<dbReference type="GO" id="GO:0016853">
    <property type="term" value="F:isomerase activity"/>
    <property type="evidence" value="ECO:0007669"/>
    <property type="project" value="UniProtKB-KW"/>
</dbReference>
<dbReference type="PANTHER" id="PTHR12110">
    <property type="entry name" value="HYDROXYPYRUVATE ISOMERASE"/>
    <property type="match status" value="1"/>
</dbReference>
<dbReference type="InterPro" id="IPR013022">
    <property type="entry name" value="Xyl_isomerase-like_TIM-brl"/>
</dbReference>
<dbReference type="PANTHER" id="PTHR12110:SF52">
    <property type="entry name" value="XYLOSE ISOMERASE"/>
    <property type="match status" value="1"/>
</dbReference>
<accession>A0A6B2NKA8</accession>
<dbReference type="Gene3D" id="3.20.20.150">
    <property type="entry name" value="Divalent-metal-dependent TIM barrel enzymes"/>
    <property type="match status" value="1"/>
</dbReference>
<dbReference type="SUPFAM" id="SSF51658">
    <property type="entry name" value="Xylose isomerase-like"/>
    <property type="match status" value="1"/>
</dbReference>
<feature type="domain" description="Xylose isomerase-like TIM barrel" evidence="1">
    <location>
        <begin position="35"/>
        <end position="275"/>
    </location>
</feature>
<evidence type="ECO:0000313" key="2">
    <source>
        <dbReference type="EMBL" id="NDW44552.1"/>
    </source>
</evidence>
<dbReference type="RefSeq" id="WP_164128534.1">
    <property type="nucleotide sequence ID" value="NZ_JAAGOX010000010.1"/>
</dbReference>
<dbReference type="EMBL" id="JAAGOX010000010">
    <property type="protein sequence ID" value="NDW44552.1"/>
    <property type="molecule type" value="Genomic_DNA"/>
</dbReference>
<organism evidence="2">
    <name type="scientific">Ruegeria sp. PrR005</name>
    <dbReference type="NCBI Taxonomy" id="2706882"/>
    <lineage>
        <taxon>Bacteria</taxon>
        <taxon>Pseudomonadati</taxon>
        <taxon>Pseudomonadota</taxon>
        <taxon>Alphaproteobacteria</taxon>
        <taxon>Rhodobacterales</taxon>
        <taxon>Roseobacteraceae</taxon>
        <taxon>Ruegeria</taxon>
    </lineage>
</organism>
<protein>
    <submittedName>
        <fullName evidence="2">Sugar phosphate isomerase/epimerase</fullName>
    </submittedName>
</protein>
<dbReference type="Pfam" id="PF01261">
    <property type="entry name" value="AP_endonuc_2"/>
    <property type="match status" value="1"/>
</dbReference>
<dbReference type="InterPro" id="IPR036237">
    <property type="entry name" value="Xyl_isomerase-like_sf"/>
</dbReference>
<dbReference type="AlphaFoldDB" id="A0A6B2NKA8"/>
<name>A0A6B2NKA8_9RHOB</name>